<dbReference type="AlphaFoldDB" id="A0A7W0C6F1"/>
<dbReference type="InterPro" id="IPR022635">
    <property type="entry name" value="DNA_polIII_beta_C"/>
</dbReference>
<dbReference type="InterPro" id="IPR022637">
    <property type="entry name" value="DNA_polIII_beta_cen"/>
</dbReference>
<dbReference type="Gene3D" id="3.10.150.10">
    <property type="entry name" value="DNA Polymerase III, subunit A, domain 2"/>
    <property type="match status" value="1"/>
</dbReference>
<dbReference type="Pfam" id="PF02767">
    <property type="entry name" value="DNA_pol3_beta_2"/>
    <property type="match status" value="1"/>
</dbReference>
<comment type="subunit">
    <text evidence="10">Forms a ring-shaped head-to-tail homodimer around DNA.</text>
</comment>
<evidence type="ECO:0000256" key="1">
    <source>
        <dbReference type="ARBA" id="ARBA00004496"/>
    </source>
</evidence>
<keyword evidence="8 10" id="KW-0239">DNA-directed DNA polymerase</keyword>
<protein>
    <recommendedName>
        <fullName evidence="3 10">Beta sliding clamp</fullName>
    </recommendedName>
</protein>
<keyword evidence="9" id="KW-0238">DNA-binding</keyword>
<dbReference type="SMART" id="SM00480">
    <property type="entry name" value="POL3Bc"/>
    <property type="match status" value="1"/>
</dbReference>
<dbReference type="Pfam" id="PF00712">
    <property type="entry name" value="DNA_pol3_beta"/>
    <property type="match status" value="1"/>
</dbReference>
<dbReference type="InterPro" id="IPR001001">
    <property type="entry name" value="DNA_polIII_beta"/>
</dbReference>
<dbReference type="Proteomes" id="UP000525298">
    <property type="component" value="Unassembled WGS sequence"/>
</dbReference>
<dbReference type="PANTHER" id="PTHR30478:SF0">
    <property type="entry name" value="BETA SLIDING CLAMP"/>
    <property type="match status" value="1"/>
</dbReference>
<proteinExistence type="inferred from homology"/>
<dbReference type="EMBL" id="JACDUS010000001">
    <property type="protein sequence ID" value="MBA2879968.1"/>
    <property type="molecule type" value="Genomic_DNA"/>
</dbReference>
<comment type="function">
    <text evidence="10">Confers DNA tethering and processivity to DNA polymerases and other proteins. Acts as a clamp, forming a ring around DNA (a reaction catalyzed by the clamp-loading complex) which diffuses in an ATP-independent manner freely and bidirectionally along dsDNA. Initially characterized for its ability to contact the catalytic subunit of DNA polymerase III (Pol III), a complex, multichain enzyme responsible for most of the replicative synthesis in bacteria; Pol III exhibits 3'-5' exonuclease proofreading activity. The beta chain is required for initiation of replication as well as for processivity of DNA replication.</text>
</comment>
<dbReference type="GO" id="GO:0006271">
    <property type="term" value="P:DNA strand elongation involved in DNA replication"/>
    <property type="evidence" value="ECO:0007669"/>
    <property type="project" value="TreeGrafter"/>
</dbReference>
<dbReference type="Pfam" id="PF02768">
    <property type="entry name" value="DNA_pol3_beta_3"/>
    <property type="match status" value="1"/>
</dbReference>
<dbReference type="PANTHER" id="PTHR30478">
    <property type="entry name" value="DNA POLYMERASE III SUBUNIT BETA"/>
    <property type="match status" value="1"/>
</dbReference>
<evidence type="ECO:0000256" key="6">
    <source>
        <dbReference type="ARBA" id="ARBA00022695"/>
    </source>
</evidence>
<dbReference type="RefSeq" id="WP_181549647.1">
    <property type="nucleotide sequence ID" value="NZ_JACDUS010000001.1"/>
</dbReference>
<gene>
    <name evidence="14" type="ORF">HNR65_000275</name>
</gene>
<comment type="caution">
    <text evidence="14">The sequence shown here is derived from an EMBL/GenBank/DDBJ whole genome shotgun (WGS) entry which is preliminary data.</text>
</comment>
<evidence type="ECO:0000256" key="5">
    <source>
        <dbReference type="ARBA" id="ARBA00022679"/>
    </source>
</evidence>
<dbReference type="SUPFAM" id="SSF55979">
    <property type="entry name" value="DNA clamp"/>
    <property type="match status" value="3"/>
</dbReference>
<keyword evidence="7 10" id="KW-0235">DNA replication</keyword>
<evidence type="ECO:0000256" key="7">
    <source>
        <dbReference type="ARBA" id="ARBA00022705"/>
    </source>
</evidence>
<dbReference type="GO" id="GO:0003677">
    <property type="term" value="F:DNA binding"/>
    <property type="evidence" value="ECO:0007669"/>
    <property type="project" value="UniProtKB-UniRule"/>
</dbReference>
<feature type="domain" description="DNA polymerase III beta sliding clamp N-terminal" evidence="11">
    <location>
        <begin position="1"/>
        <end position="118"/>
    </location>
</feature>
<evidence type="ECO:0000256" key="9">
    <source>
        <dbReference type="ARBA" id="ARBA00023125"/>
    </source>
</evidence>
<evidence type="ECO:0000256" key="10">
    <source>
        <dbReference type="PIRNR" id="PIRNR000804"/>
    </source>
</evidence>
<dbReference type="GO" id="GO:0009360">
    <property type="term" value="C:DNA polymerase III complex"/>
    <property type="evidence" value="ECO:0007669"/>
    <property type="project" value="InterPro"/>
</dbReference>
<keyword evidence="4 10" id="KW-0963">Cytoplasm</keyword>
<dbReference type="CDD" id="cd00140">
    <property type="entry name" value="beta_clamp"/>
    <property type="match status" value="1"/>
</dbReference>
<dbReference type="InterPro" id="IPR022634">
    <property type="entry name" value="DNA_polIII_beta_N"/>
</dbReference>
<feature type="domain" description="DNA polymerase III beta sliding clamp C-terminal" evidence="13">
    <location>
        <begin position="261"/>
        <end position="370"/>
    </location>
</feature>
<sequence>MRITIHKSTIADVLSQIQGLTGRKTNLIITENVLLQTRENGVELTATDLETGFEGFFPAEVEAEGAVTINSRKFNEIVKNFPTDAIRMSEMENNWVEIASDNVEYHIVGMDPEEFPETPKIDEVSFFSMASPELKKMIEKTVAVGVGGDEKRAHLIGVNLERIEQGNDNLLRMVSTDIRRLAKADYLCDPDSGFAPGPTVIVPKKGLNELNRFLPAEGRVQVGIKDNYLIAKKENETISVKLLNGMFPAYEELLAPDPAYDIIFDRNLLLMMLKRMSILTSEEYRGVVFHLENNEITMRTVNAALGESKESMEIAYDRHQQEIAFNPRYFIDALNFISTDKVRLNIQDEDHPCIVRSEDDLSYLNIIMPMKI</sequence>
<organism evidence="14 15">
    <name type="scientific">Desulfosalsimonas propionicica</name>
    <dbReference type="NCBI Taxonomy" id="332175"/>
    <lineage>
        <taxon>Bacteria</taxon>
        <taxon>Pseudomonadati</taxon>
        <taxon>Thermodesulfobacteriota</taxon>
        <taxon>Desulfobacteria</taxon>
        <taxon>Desulfobacterales</taxon>
        <taxon>Desulfosalsimonadaceae</taxon>
        <taxon>Desulfosalsimonas</taxon>
    </lineage>
</organism>
<evidence type="ECO:0000256" key="3">
    <source>
        <dbReference type="ARBA" id="ARBA00021035"/>
    </source>
</evidence>
<evidence type="ECO:0000259" key="11">
    <source>
        <dbReference type="Pfam" id="PF00712"/>
    </source>
</evidence>
<evidence type="ECO:0000313" key="14">
    <source>
        <dbReference type="EMBL" id="MBA2879968.1"/>
    </source>
</evidence>
<evidence type="ECO:0000313" key="15">
    <source>
        <dbReference type="Proteomes" id="UP000525298"/>
    </source>
</evidence>
<evidence type="ECO:0000259" key="13">
    <source>
        <dbReference type="Pfam" id="PF02768"/>
    </source>
</evidence>
<dbReference type="GO" id="GO:0005737">
    <property type="term" value="C:cytoplasm"/>
    <property type="evidence" value="ECO:0007669"/>
    <property type="project" value="UniProtKB-SubCell"/>
</dbReference>
<name>A0A7W0C6F1_9BACT</name>
<comment type="subcellular location">
    <subcellularLocation>
        <location evidence="1 10">Cytoplasm</location>
    </subcellularLocation>
</comment>
<keyword evidence="5 10" id="KW-0808">Transferase</keyword>
<dbReference type="Gene3D" id="3.70.10.10">
    <property type="match status" value="1"/>
</dbReference>
<dbReference type="GO" id="GO:0003887">
    <property type="term" value="F:DNA-directed DNA polymerase activity"/>
    <property type="evidence" value="ECO:0007669"/>
    <property type="project" value="UniProtKB-UniRule"/>
</dbReference>
<keyword evidence="15" id="KW-1185">Reference proteome</keyword>
<feature type="domain" description="DNA polymerase III beta sliding clamp central" evidence="12">
    <location>
        <begin position="131"/>
        <end position="248"/>
    </location>
</feature>
<keyword evidence="6 10" id="KW-0548">Nucleotidyltransferase</keyword>
<reference evidence="14 15" key="1">
    <citation type="submission" date="2020-07" db="EMBL/GenBank/DDBJ databases">
        <title>Genomic Encyclopedia of Type Strains, Phase IV (KMG-IV): sequencing the most valuable type-strain genomes for metagenomic binning, comparative biology and taxonomic classification.</title>
        <authorList>
            <person name="Goeker M."/>
        </authorList>
    </citation>
    <scope>NUCLEOTIDE SEQUENCE [LARGE SCALE GENOMIC DNA]</scope>
    <source>
        <strain evidence="14 15">DSM 17721</strain>
    </source>
</reference>
<evidence type="ECO:0000256" key="8">
    <source>
        <dbReference type="ARBA" id="ARBA00022932"/>
    </source>
</evidence>
<evidence type="ECO:0000259" key="12">
    <source>
        <dbReference type="Pfam" id="PF02767"/>
    </source>
</evidence>
<dbReference type="NCBIfam" id="TIGR00663">
    <property type="entry name" value="dnan"/>
    <property type="match status" value="1"/>
</dbReference>
<dbReference type="PIRSF" id="PIRSF000804">
    <property type="entry name" value="DNA_pol_III_b"/>
    <property type="match status" value="1"/>
</dbReference>
<evidence type="ECO:0000256" key="4">
    <source>
        <dbReference type="ARBA" id="ARBA00022490"/>
    </source>
</evidence>
<accession>A0A7W0C6F1</accession>
<evidence type="ECO:0000256" key="2">
    <source>
        <dbReference type="ARBA" id="ARBA00010752"/>
    </source>
</evidence>
<comment type="similarity">
    <text evidence="2 10">Belongs to the beta sliding clamp family.</text>
</comment>
<dbReference type="GO" id="GO:0008408">
    <property type="term" value="F:3'-5' exonuclease activity"/>
    <property type="evidence" value="ECO:0007669"/>
    <property type="project" value="InterPro"/>
</dbReference>
<dbReference type="InterPro" id="IPR046938">
    <property type="entry name" value="DNA_clamp_sf"/>
</dbReference>